<keyword evidence="5" id="KW-0548">Nucleotidyltransferase</keyword>
<name>A0AAD7K5H5_9AGAR</name>
<feature type="region of interest" description="Disordered" evidence="7">
    <location>
        <begin position="98"/>
        <end position="125"/>
    </location>
</feature>
<feature type="domain" description="RNA polymerase Rpb2" evidence="8">
    <location>
        <begin position="320"/>
        <end position="343"/>
    </location>
</feature>
<keyword evidence="4" id="KW-0808">Transferase</keyword>
<dbReference type="AlphaFoldDB" id="A0AAD7K5H5"/>
<dbReference type="GO" id="GO:0006351">
    <property type="term" value="P:DNA-templated transcription"/>
    <property type="evidence" value="ECO:0007669"/>
    <property type="project" value="InterPro"/>
</dbReference>
<gene>
    <name evidence="9" type="ORF">DFH07DRAFT_951169</name>
</gene>
<keyword evidence="3" id="KW-0240">DNA-directed RNA polymerase</keyword>
<feature type="compositionally biased region" description="Low complexity" evidence="7">
    <location>
        <begin position="107"/>
        <end position="125"/>
    </location>
</feature>
<comment type="caution">
    <text evidence="9">The sequence shown here is derived from an EMBL/GenBank/DDBJ whole genome shotgun (WGS) entry which is preliminary data.</text>
</comment>
<dbReference type="GO" id="GO:0003899">
    <property type="term" value="F:DNA-directed RNA polymerase activity"/>
    <property type="evidence" value="ECO:0007669"/>
    <property type="project" value="UniProtKB-EC"/>
</dbReference>
<evidence type="ECO:0000256" key="3">
    <source>
        <dbReference type="ARBA" id="ARBA00022478"/>
    </source>
</evidence>
<keyword evidence="6" id="KW-0804">Transcription</keyword>
<accession>A0AAD7K5H5</accession>
<proteinExistence type="inferred from homology"/>
<evidence type="ECO:0000256" key="1">
    <source>
        <dbReference type="ARBA" id="ARBA00006835"/>
    </source>
</evidence>
<dbReference type="PANTHER" id="PTHR20856">
    <property type="entry name" value="DNA-DIRECTED RNA POLYMERASE I SUBUNIT 2"/>
    <property type="match status" value="1"/>
</dbReference>
<sequence length="344" mass="38143">MYYTRGENIVQPSASLGNYFVVKGTEKHPHPGAVEQESHRRRFGHGDHSGIGTGFLRLGRYPSSARNNLGSSLPVQAGAWRHQIQNLCHNEEEEILPSHNCTPPLSSPTRRWASSPTRRSSSSLWTPLTGSLPRISRDAAKLGVFTRQQPLEYIGTRVKVNRMVMGPWRPPWEEALEALATIVLAHFQGDHLTSLFTCPISTGNWSLKRFKMERAGATHVLSRLSFIFALGMMTSSHTPDVEACGLVKNLTLVMHIPTDEEPSIRLAFMLGVEGEGNRSLHVNLATGVGDLWTAHFCGERNNHRAHAPPDALLKKGAVKFGDFLRKGLVEYLGVNEENDTFIAL</sequence>
<organism evidence="9 10">
    <name type="scientific">Mycena maculata</name>
    <dbReference type="NCBI Taxonomy" id="230809"/>
    <lineage>
        <taxon>Eukaryota</taxon>
        <taxon>Fungi</taxon>
        <taxon>Dikarya</taxon>
        <taxon>Basidiomycota</taxon>
        <taxon>Agaricomycotina</taxon>
        <taxon>Agaricomycetes</taxon>
        <taxon>Agaricomycetidae</taxon>
        <taxon>Agaricales</taxon>
        <taxon>Marasmiineae</taxon>
        <taxon>Mycenaceae</taxon>
        <taxon>Mycena</taxon>
    </lineage>
</organism>
<dbReference type="Proteomes" id="UP001215280">
    <property type="component" value="Unassembled WGS sequence"/>
</dbReference>
<dbReference type="Pfam" id="PF04567">
    <property type="entry name" value="RNA_pol_Rpb2_5"/>
    <property type="match status" value="1"/>
</dbReference>
<reference evidence="9" key="1">
    <citation type="submission" date="2023-03" db="EMBL/GenBank/DDBJ databases">
        <title>Massive genome expansion in bonnet fungi (Mycena s.s.) driven by repeated elements and novel gene families across ecological guilds.</title>
        <authorList>
            <consortium name="Lawrence Berkeley National Laboratory"/>
            <person name="Harder C.B."/>
            <person name="Miyauchi S."/>
            <person name="Viragh M."/>
            <person name="Kuo A."/>
            <person name="Thoen E."/>
            <person name="Andreopoulos B."/>
            <person name="Lu D."/>
            <person name="Skrede I."/>
            <person name="Drula E."/>
            <person name="Henrissat B."/>
            <person name="Morin E."/>
            <person name="Kohler A."/>
            <person name="Barry K."/>
            <person name="LaButti K."/>
            <person name="Morin E."/>
            <person name="Salamov A."/>
            <person name="Lipzen A."/>
            <person name="Mereny Z."/>
            <person name="Hegedus B."/>
            <person name="Baldrian P."/>
            <person name="Stursova M."/>
            <person name="Weitz H."/>
            <person name="Taylor A."/>
            <person name="Grigoriev I.V."/>
            <person name="Nagy L.G."/>
            <person name="Martin F."/>
            <person name="Kauserud H."/>
        </authorList>
    </citation>
    <scope>NUCLEOTIDE SEQUENCE</scope>
    <source>
        <strain evidence="9">CBHHK188m</strain>
    </source>
</reference>
<evidence type="ECO:0000256" key="6">
    <source>
        <dbReference type="ARBA" id="ARBA00023163"/>
    </source>
</evidence>
<comment type="similarity">
    <text evidence="1">Belongs to the RNA polymerase beta chain family.</text>
</comment>
<dbReference type="EC" id="2.7.7.6" evidence="2"/>
<evidence type="ECO:0000256" key="2">
    <source>
        <dbReference type="ARBA" id="ARBA00012418"/>
    </source>
</evidence>
<dbReference type="SUPFAM" id="SSF64484">
    <property type="entry name" value="beta and beta-prime subunits of DNA dependent RNA-polymerase"/>
    <property type="match status" value="1"/>
</dbReference>
<dbReference type="GO" id="GO:0000428">
    <property type="term" value="C:DNA-directed RNA polymerase complex"/>
    <property type="evidence" value="ECO:0007669"/>
    <property type="project" value="UniProtKB-KW"/>
</dbReference>
<evidence type="ECO:0000256" key="7">
    <source>
        <dbReference type="SAM" id="MobiDB-lite"/>
    </source>
</evidence>
<evidence type="ECO:0000313" key="10">
    <source>
        <dbReference type="Proteomes" id="UP001215280"/>
    </source>
</evidence>
<keyword evidence="10" id="KW-1185">Reference proteome</keyword>
<evidence type="ECO:0000256" key="5">
    <source>
        <dbReference type="ARBA" id="ARBA00022695"/>
    </source>
</evidence>
<dbReference type="InterPro" id="IPR015712">
    <property type="entry name" value="DNA-dir_RNA_pol_su2"/>
</dbReference>
<protein>
    <recommendedName>
        <fullName evidence="2">DNA-directed RNA polymerase</fullName>
        <ecNumber evidence="2">2.7.7.6</ecNumber>
    </recommendedName>
</protein>
<dbReference type="EMBL" id="JARJLG010000010">
    <property type="protein sequence ID" value="KAJ7777525.1"/>
    <property type="molecule type" value="Genomic_DNA"/>
</dbReference>
<evidence type="ECO:0000256" key="4">
    <source>
        <dbReference type="ARBA" id="ARBA00022679"/>
    </source>
</evidence>
<evidence type="ECO:0000313" key="9">
    <source>
        <dbReference type="EMBL" id="KAJ7777525.1"/>
    </source>
</evidence>
<dbReference type="InterPro" id="IPR007647">
    <property type="entry name" value="RNA_pol_Rpb2_5"/>
</dbReference>
<dbReference type="GO" id="GO:0032549">
    <property type="term" value="F:ribonucleoside binding"/>
    <property type="evidence" value="ECO:0007669"/>
    <property type="project" value="InterPro"/>
</dbReference>
<evidence type="ECO:0000259" key="8">
    <source>
        <dbReference type="Pfam" id="PF04567"/>
    </source>
</evidence>